<comment type="caution">
    <text evidence="2">The sequence shown here is derived from an EMBL/GenBank/DDBJ whole genome shotgun (WGS) entry which is preliminary data.</text>
</comment>
<keyword evidence="1" id="KW-0732">Signal</keyword>
<dbReference type="PANTHER" id="PTHR35792:SF3">
    <property type="entry name" value="IG HYPOTHETICAL 17707"/>
    <property type="match status" value="1"/>
</dbReference>
<protein>
    <recommendedName>
        <fullName evidence="4">Gas vesicle protein</fullName>
    </recommendedName>
</protein>
<evidence type="ECO:0000256" key="1">
    <source>
        <dbReference type="SAM" id="SignalP"/>
    </source>
</evidence>
<sequence>MKAKWYVVGFLTGASIAATVSLLSTPTSGKELCQSIKGKAKDSKKVVLEFKEDSKQLVDQLKETASLTQNSVKELGSDLMEAACQWKNEVSPQVSQLKSELKDFKNSMDQLKDRP</sequence>
<accession>A0A4S4JT89</accession>
<organism evidence="2 3">
    <name type="scientific">Alkalihalobacillus alcalophilus ATCC 27647 = CGMCC 1.3604</name>
    <dbReference type="NCBI Taxonomy" id="1218173"/>
    <lineage>
        <taxon>Bacteria</taxon>
        <taxon>Bacillati</taxon>
        <taxon>Bacillota</taxon>
        <taxon>Bacilli</taxon>
        <taxon>Bacillales</taxon>
        <taxon>Bacillaceae</taxon>
        <taxon>Alkalihalobacillus</taxon>
    </lineage>
</organism>
<gene>
    <name evidence="2" type="ORF">AJ85_07210</name>
</gene>
<feature type="chain" id="PRO_5039327135" description="Gas vesicle protein" evidence="1">
    <location>
        <begin position="18"/>
        <end position="115"/>
    </location>
</feature>
<dbReference type="InterPro" id="IPR052928">
    <property type="entry name" value="Desiccation-related_membrane"/>
</dbReference>
<dbReference type="EMBL" id="JALP01000397">
    <property type="protein sequence ID" value="THG88328.1"/>
    <property type="molecule type" value="Genomic_DNA"/>
</dbReference>
<dbReference type="RefSeq" id="WP_003322923.1">
    <property type="nucleotide sequence ID" value="NZ_ALPT02000016.1"/>
</dbReference>
<evidence type="ECO:0008006" key="4">
    <source>
        <dbReference type="Google" id="ProtNLM"/>
    </source>
</evidence>
<name>A0A4S4JT89_ALKAL</name>
<dbReference type="Pfam" id="PF12732">
    <property type="entry name" value="YtxH"/>
    <property type="match status" value="1"/>
</dbReference>
<dbReference type="InterPro" id="IPR024623">
    <property type="entry name" value="YtxH"/>
</dbReference>
<dbReference type="Proteomes" id="UP000297014">
    <property type="component" value="Unassembled WGS sequence"/>
</dbReference>
<dbReference type="AlphaFoldDB" id="A0A4S4JT89"/>
<evidence type="ECO:0000313" key="3">
    <source>
        <dbReference type="Proteomes" id="UP000297014"/>
    </source>
</evidence>
<dbReference type="PANTHER" id="PTHR35792">
    <property type="entry name" value="GENERAL STRESS PROTEIN"/>
    <property type="match status" value="1"/>
</dbReference>
<dbReference type="OrthoDB" id="2989636at2"/>
<proteinExistence type="predicted"/>
<evidence type="ECO:0000313" key="2">
    <source>
        <dbReference type="EMBL" id="THG88328.1"/>
    </source>
</evidence>
<feature type="signal peptide" evidence="1">
    <location>
        <begin position="1"/>
        <end position="17"/>
    </location>
</feature>
<reference evidence="2 3" key="1">
    <citation type="submission" date="2014-01" db="EMBL/GenBank/DDBJ databases">
        <title>Draft genome sequencing of Bacillus alcalophilus CGMCC 1.3604.</title>
        <authorList>
            <person name="Yang J."/>
            <person name="Diao L."/>
            <person name="Yang S."/>
        </authorList>
    </citation>
    <scope>NUCLEOTIDE SEQUENCE [LARGE SCALE GENOMIC DNA]</scope>
    <source>
        <strain evidence="2 3">CGMCC 1.3604</strain>
    </source>
</reference>